<dbReference type="Pfam" id="PF01274">
    <property type="entry name" value="MS_TIM-barrel"/>
    <property type="match status" value="1"/>
</dbReference>
<evidence type="ECO:0000256" key="3">
    <source>
        <dbReference type="ARBA" id="ARBA00022532"/>
    </source>
</evidence>
<evidence type="ECO:0000313" key="9">
    <source>
        <dbReference type="EMBL" id="EDO40474.1"/>
    </source>
</evidence>
<dbReference type="eggNOG" id="KOG1261">
    <property type="taxonomic scope" value="Eukaryota"/>
</dbReference>
<dbReference type="SUPFAM" id="SSF51645">
    <property type="entry name" value="Malate synthase G"/>
    <property type="match status" value="1"/>
</dbReference>
<dbReference type="EC" id="2.3.3.9" evidence="1"/>
<keyword evidence="4" id="KW-0808">Transferase</keyword>
<evidence type="ECO:0000259" key="7">
    <source>
        <dbReference type="Pfam" id="PF01274"/>
    </source>
</evidence>
<dbReference type="InterPro" id="IPR048355">
    <property type="entry name" value="MS_C"/>
</dbReference>
<evidence type="ECO:0000256" key="2">
    <source>
        <dbReference type="ARBA" id="ARBA00022435"/>
    </source>
</evidence>
<dbReference type="PANTHER" id="PTHR42902">
    <property type="entry name" value="MALATE SYNTHASE"/>
    <property type="match status" value="1"/>
</dbReference>
<organism evidence="9 10">
    <name type="scientific">Nematostella vectensis</name>
    <name type="common">Starlet sea anemone</name>
    <dbReference type="NCBI Taxonomy" id="45351"/>
    <lineage>
        <taxon>Eukaryota</taxon>
        <taxon>Metazoa</taxon>
        <taxon>Cnidaria</taxon>
        <taxon>Anthozoa</taxon>
        <taxon>Hexacorallia</taxon>
        <taxon>Actiniaria</taxon>
        <taxon>Edwardsiidae</taxon>
        <taxon>Nematostella</taxon>
    </lineage>
</organism>
<dbReference type="OMA" id="WHLPERH"/>
<dbReference type="InterPro" id="IPR044856">
    <property type="entry name" value="Malate_synth_C_sf"/>
</dbReference>
<evidence type="ECO:0000259" key="8">
    <source>
        <dbReference type="Pfam" id="PF20659"/>
    </source>
</evidence>
<dbReference type="PhylomeDB" id="A7S756"/>
<feature type="domain" description="Malate synthase TIM barrel" evidence="7">
    <location>
        <begin position="147"/>
        <end position="390"/>
    </location>
</feature>
<evidence type="ECO:0000256" key="5">
    <source>
        <dbReference type="ARBA" id="ARBA00047918"/>
    </source>
</evidence>
<dbReference type="Gene3D" id="1.20.1220.12">
    <property type="entry name" value="Malate synthase, domain III"/>
    <property type="match status" value="1"/>
</dbReference>
<accession>A7S756</accession>
<evidence type="ECO:0000313" key="10">
    <source>
        <dbReference type="Proteomes" id="UP000001593"/>
    </source>
</evidence>
<dbReference type="GO" id="GO:0006099">
    <property type="term" value="P:tricarboxylic acid cycle"/>
    <property type="evidence" value="ECO:0007669"/>
    <property type="project" value="UniProtKB-KW"/>
</dbReference>
<dbReference type="GO" id="GO:0005737">
    <property type="term" value="C:cytoplasm"/>
    <property type="evidence" value="ECO:0000318"/>
    <property type="project" value="GO_Central"/>
</dbReference>
<dbReference type="GO" id="GO:0006097">
    <property type="term" value="P:glyoxylate cycle"/>
    <property type="evidence" value="ECO:0000318"/>
    <property type="project" value="GO_Central"/>
</dbReference>
<dbReference type="STRING" id="45351.A7S756"/>
<dbReference type="InterPro" id="IPR001465">
    <property type="entry name" value="Malate_synthase_TIM"/>
</dbReference>
<protein>
    <recommendedName>
        <fullName evidence="1">malate synthase</fullName>
        <ecNumber evidence="1">2.3.3.9</ecNumber>
    </recommendedName>
</protein>
<dbReference type="FunFam" id="1.20.1220.12:FF:000001">
    <property type="entry name" value="Malate synthase"/>
    <property type="match status" value="1"/>
</dbReference>
<dbReference type="InterPro" id="IPR011076">
    <property type="entry name" value="Malate_synth_sf"/>
</dbReference>
<feature type="domain" description="Malate synthase C-terminal" evidence="8">
    <location>
        <begin position="397"/>
        <end position="511"/>
    </location>
</feature>
<dbReference type="FunFam" id="3.20.20.360:FF:000001">
    <property type="entry name" value="Malate synthase"/>
    <property type="match status" value="1"/>
</dbReference>
<dbReference type="HOGENOM" id="CLU_018928_3_0_1"/>
<dbReference type="InterPro" id="IPR046363">
    <property type="entry name" value="MS_N_TIM-barrel_dom"/>
</dbReference>
<reference evidence="9 10" key="1">
    <citation type="journal article" date="2007" name="Science">
        <title>Sea anemone genome reveals ancestral eumetazoan gene repertoire and genomic organization.</title>
        <authorList>
            <person name="Putnam N.H."/>
            <person name="Srivastava M."/>
            <person name="Hellsten U."/>
            <person name="Dirks B."/>
            <person name="Chapman J."/>
            <person name="Salamov A."/>
            <person name="Terry A."/>
            <person name="Shapiro H."/>
            <person name="Lindquist E."/>
            <person name="Kapitonov V.V."/>
            <person name="Jurka J."/>
            <person name="Genikhovich G."/>
            <person name="Grigoriev I.V."/>
            <person name="Lucas S.M."/>
            <person name="Steele R.E."/>
            <person name="Finnerty J.R."/>
            <person name="Technau U."/>
            <person name="Martindale M.Q."/>
            <person name="Rokhsar D.S."/>
        </authorList>
    </citation>
    <scope>NUCLEOTIDE SEQUENCE [LARGE SCALE GENOMIC DNA]</scope>
    <source>
        <strain evidence="10">CH2 X CH6</strain>
    </source>
</reference>
<dbReference type="PANTHER" id="PTHR42902:SF2">
    <property type="entry name" value="MALATE SYNTHASE"/>
    <property type="match status" value="1"/>
</dbReference>
<sequence>VEICPPPAGSEAAFHTLLTPQSVAFLVQLVNHFDEQVDELQRQRRLNKVQFEQCLPDFQIKESRNKWQVKDLPARLQDRRVDLGDITPSNTLLFKRALNSSASGIQADLDDGNCPTWKNQLQALYNVYQFVHGQMSGVPKMNTAPLVILRPRAWNMLEQNIMVGGKLIPGALCDFGLHMFHSGLQMLDSGDGPFFYLPKIEGYREVRLWNSIFNWTQQKLGLPQGSIRACVLIESILASFELEDILFEMRDHCMGLNCGMWDYSASFVSNFGHRKDFILPDRKKYVSMEKNYLKSYMDLVIKTCHAHGCHATGGMVPVVLPHDVTQRQKIIGNVCRAKQKEIQAGADGFLVFDPDLIPPLLEMWKSSTSSVNQLHVTRGNVHVTPRDLLTLPQGGFTLEGLQNNITVVLLFISAWLRGEGSLVLNGAVEDSATAEISRSQIWQAIRHQCRLESDGRKVTRSLLRDQIQAILGNLSRSRSPDECRMLKISAEILEELVLARDFPPFITTYLYGHNQFVNSKWNS</sequence>
<dbReference type="InParanoid" id="A7S756"/>
<feature type="non-terminal residue" evidence="9">
    <location>
        <position position="523"/>
    </location>
</feature>
<dbReference type="Pfam" id="PF20659">
    <property type="entry name" value="MS_C"/>
    <property type="match status" value="1"/>
</dbReference>
<name>A7S756_NEMVE</name>
<dbReference type="GO" id="GO:0004474">
    <property type="term" value="F:malate synthase activity"/>
    <property type="evidence" value="ECO:0000318"/>
    <property type="project" value="GO_Central"/>
</dbReference>
<dbReference type="AlphaFoldDB" id="A7S756"/>
<proteinExistence type="predicted"/>
<dbReference type="Proteomes" id="UP000001593">
    <property type="component" value="Unassembled WGS sequence"/>
</dbReference>
<gene>
    <name evidence="9" type="ORF">NEMVEDRAFT_v1g107098</name>
</gene>
<evidence type="ECO:0000256" key="1">
    <source>
        <dbReference type="ARBA" id="ARBA00012636"/>
    </source>
</evidence>
<dbReference type="Gene3D" id="3.20.20.360">
    <property type="entry name" value="Malate synthase, domain 3"/>
    <property type="match status" value="1"/>
</dbReference>
<dbReference type="InterPro" id="IPR006252">
    <property type="entry name" value="Malate_synthA"/>
</dbReference>
<keyword evidence="3" id="KW-0816">Tricarboxylic acid cycle</keyword>
<dbReference type="PIRSF" id="PIRSF001363">
    <property type="entry name" value="Malate_synth"/>
    <property type="match status" value="1"/>
</dbReference>
<feature type="active site" description="Proton donor" evidence="6">
    <location>
        <position position="430"/>
    </location>
</feature>
<evidence type="ECO:0000256" key="6">
    <source>
        <dbReference type="PIRSR" id="PIRSR001363-1"/>
    </source>
</evidence>
<dbReference type="EMBL" id="DS469591">
    <property type="protein sequence ID" value="EDO40474.1"/>
    <property type="molecule type" value="Genomic_DNA"/>
</dbReference>
<feature type="active site" description="Proton acceptor" evidence="6">
    <location>
        <position position="150"/>
    </location>
</feature>
<evidence type="ECO:0000256" key="4">
    <source>
        <dbReference type="ARBA" id="ARBA00022679"/>
    </source>
</evidence>
<comment type="catalytic activity">
    <reaction evidence="5">
        <text>glyoxylate + acetyl-CoA + H2O = (S)-malate + CoA + H(+)</text>
        <dbReference type="Rhea" id="RHEA:18181"/>
        <dbReference type="ChEBI" id="CHEBI:15377"/>
        <dbReference type="ChEBI" id="CHEBI:15378"/>
        <dbReference type="ChEBI" id="CHEBI:15589"/>
        <dbReference type="ChEBI" id="CHEBI:36655"/>
        <dbReference type="ChEBI" id="CHEBI:57287"/>
        <dbReference type="ChEBI" id="CHEBI:57288"/>
        <dbReference type="EC" id="2.3.3.9"/>
    </reaction>
</comment>
<keyword evidence="2" id="KW-0329">Glyoxylate bypass</keyword>
<keyword evidence="10" id="KW-1185">Reference proteome</keyword>